<dbReference type="OrthoDB" id="3063971at2759"/>
<sequence>MALECPVMRSPLSLYLTNNHSPSDEEVIKAQELKQIPSAKLAKVEDLILQTQHTLDALYEERNALKSSIARCNTILSPIRRVPQDVWREIFFHCLATHRNPIMSYAEAPLLLTHICNLWRSIALSTPEIWSRIYIPIFYTIRDPIFDLPPTHVDNPGIFGLTDKMQQRCDLIREWLGRAGAVPLSVALSTQSGELPTELHHQLFDIVFHSSPRFRNLDLTLITMGEAHHRAMDLSVDKFLNLEELRIYSIRNDSVRWYECGIFSAPRLRKLSIGYLPGAGPSAILFPIPSTWSQLSSLSIRSFMPSQWACQLLLHCPLLVQCTLKVKGAMTDNTISDSNDSQKIHMVNLMDLATVEEGNSAASIYRVLHAPILRNLECIETRSSHLLQALPSALKLLPRLEGLFKLTLSSRVLTMDEAFDCFRFVPSVVHLCIGHKTDKSPTIPLSPKNHNLQVLLSTYPSEESPNQDLLILPRLEILEIYGVSISDKDLLDFIIMRLDPKQQCISRLKHLMGTFTRVKQMDISRQVEYHARKMGVEFKLDLSWVVKDLEAGLSPSHCLANDYPWRF</sequence>
<proteinExistence type="predicted"/>
<evidence type="ECO:0000313" key="1">
    <source>
        <dbReference type="EMBL" id="KDR77125.1"/>
    </source>
</evidence>
<evidence type="ECO:0008006" key="3">
    <source>
        <dbReference type="Google" id="ProtNLM"/>
    </source>
</evidence>
<evidence type="ECO:0000313" key="2">
    <source>
        <dbReference type="Proteomes" id="UP000027222"/>
    </source>
</evidence>
<reference evidence="2" key="1">
    <citation type="journal article" date="2014" name="Proc. Natl. Acad. Sci. U.S.A.">
        <title>Extensive sampling of basidiomycete genomes demonstrates inadequacy of the white-rot/brown-rot paradigm for wood decay fungi.</title>
        <authorList>
            <person name="Riley R."/>
            <person name="Salamov A.A."/>
            <person name="Brown D.W."/>
            <person name="Nagy L.G."/>
            <person name="Floudas D."/>
            <person name="Held B.W."/>
            <person name="Levasseur A."/>
            <person name="Lombard V."/>
            <person name="Morin E."/>
            <person name="Otillar R."/>
            <person name="Lindquist E.A."/>
            <person name="Sun H."/>
            <person name="LaButti K.M."/>
            <person name="Schmutz J."/>
            <person name="Jabbour D."/>
            <person name="Luo H."/>
            <person name="Baker S.E."/>
            <person name="Pisabarro A.G."/>
            <person name="Walton J.D."/>
            <person name="Blanchette R.A."/>
            <person name="Henrissat B."/>
            <person name="Martin F."/>
            <person name="Cullen D."/>
            <person name="Hibbett D.S."/>
            <person name="Grigoriev I.V."/>
        </authorList>
    </citation>
    <scope>NUCLEOTIDE SEQUENCE [LARGE SCALE GENOMIC DNA]</scope>
    <source>
        <strain evidence="2">CBS 339.88</strain>
    </source>
</reference>
<dbReference type="EMBL" id="KL142377">
    <property type="protein sequence ID" value="KDR77125.1"/>
    <property type="molecule type" value="Genomic_DNA"/>
</dbReference>
<dbReference type="AlphaFoldDB" id="A0A067T1Q6"/>
<organism evidence="1 2">
    <name type="scientific">Galerina marginata (strain CBS 339.88)</name>
    <dbReference type="NCBI Taxonomy" id="685588"/>
    <lineage>
        <taxon>Eukaryota</taxon>
        <taxon>Fungi</taxon>
        <taxon>Dikarya</taxon>
        <taxon>Basidiomycota</taxon>
        <taxon>Agaricomycotina</taxon>
        <taxon>Agaricomycetes</taxon>
        <taxon>Agaricomycetidae</taxon>
        <taxon>Agaricales</taxon>
        <taxon>Agaricineae</taxon>
        <taxon>Strophariaceae</taxon>
        <taxon>Galerina</taxon>
    </lineage>
</organism>
<dbReference type="Proteomes" id="UP000027222">
    <property type="component" value="Unassembled WGS sequence"/>
</dbReference>
<dbReference type="HOGENOM" id="CLU_018544_12_0_1"/>
<name>A0A067T1Q6_GALM3</name>
<protein>
    <recommendedName>
        <fullName evidence="3">F-box domain-containing protein</fullName>
    </recommendedName>
</protein>
<gene>
    <name evidence="1" type="ORF">GALMADRAFT_246325</name>
</gene>
<keyword evidence="2" id="KW-1185">Reference proteome</keyword>
<accession>A0A067T1Q6</accession>